<feature type="region of interest" description="Disordered" evidence="1">
    <location>
        <begin position="386"/>
        <end position="405"/>
    </location>
</feature>
<dbReference type="Proteomes" id="UP000436088">
    <property type="component" value="Unassembled WGS sequence"/>
</dbReference>
<name>A0A6A2YCX4_HIBSY</name>
<feature type="compositionally biased region" description="Basic and acidic residues" evidence="1">
    <location>
        <begin position="526"/>
        <end position="537"/>
    </location>
</feature>
<protein>
    <submittedName>
        <fullName evidence="2">Uncharacterized protein</fullName>
    </submittedName>
</protein>
<feature type="region of interest" description="Disordered" evidence="1">
    <location>
        <begin position="516"/>
        <end position="687"/>
    </location>
</feature>
<feature type="region of interest" description="Disordered" evidence="1">
    <location>
        <begin position="185"/>
        <end position="228"/>
    </location>
</feature>
<feature type="compositionally biased region" description="Polar residues" evidence="1">
    <location>
        <begin position="208"/>
        <end position="227"/>
    </location>
</feature>
<sequence length="748" mass="86491">MMEYIKRLRLCIKWFQELEGEYAFEQEKLTSALKLTERRCSELVVALNNKDEELNLIIWNFEKAWLPSKISSENEINATTYKSTTLPYNSRFMSSTITGGEKFRAGAERLMAQQNVLAAWRCFQKDKISTGNPKEREDTHFRKGDRSSWPVNRFLMNKNEDIHEQAKPFSDSIQQKTSLETRCCDSPKIAKPRTPLKGKSKNELSVKKGSNSRQHLFLGSQETVTQNEDIHEQAKPFSDSIQLKTRLEARCCESPKIAKPRTRLKGKSKNAVKQGSNSQQNLFLVSQETVTRNKDIHEQAKPFSDSVQLKTRLEARCCESSKIAKPSTPLKRQSKMSIENKIGEEEGDDHHQHLGLESQFQDNVENEISEEEGNGLHQHLGLESQSHDTVENEIDEEEGDDHHQHLGLYSQMRLVKKRAMRQHLELDSQSQDTLEKSSTYYINDSNENEVAEEEEDQYQQYFEESNEYDCFSNISQPKSYWESLRKAWYNEVLNTVPKMKIYVSQCKERMKRLITSRAQSQADGAESQREVEGKEETIEPMCCLQTNLHREGDQGEEQEDDDDNDDEQEEEDEDEEERILSSHECQQEVEGKEETIQPMCCLHTNLHPEGDQGEEEQEDDEEEEKEKERSLSSHECQQEFEGKEETLQPMCCQQTNLHPEGDQGEEEQEDDRDEYGDEEERSLSTHECHEANNYCDQSSSSLQMPSPNVTALGHGVIKMITKLGMIMSRVHLNFYLHPNSLKLHVSGC</sequence>
<feature type="compositionally biased region" description="Acidic residues" evidence="1">
    <location>
        <begin position="662"/>
        <end position="680"/>
    </location>
</feature>
<dbReference type="AlphaFoldDB" id="A0A6A2YCX4"/>
<evidence type="ECO:0000313" key="2">
    <source>
        <dbReference type="EMBL" id="KAE8671117.1"/>
    </source>
</evidence>
<accession>A0A6A2YCX4</accession>
<reference evidence="2" key="1">
    <citation type="submission" date="2019-09" db="EMBL/GenBank/DDBJ databases">
        <title>Draft genome information of white flower Hibiscus syriacus.</title>
        <authorList>
            <person name="Kim Y.-M."/>
        </authorList>
    </citation>
    <scope>NUCLEOTIDE SEQUENCE [LARGE SCALE GENOMIC DNA]</scope>
    <source>
        <strain evidence="2">YM2019G1</strain>
    </source>
</reference>
<proteinExistence type="predicted"/>
<feature type="compositionally biased region" description="Basic and acidic residues" evidence="1">
    <location>
        <begin position="578"/>
        <end position="595"/>
    </location>
</feature>
<feature type="compositionally biased region" description="Basic and acidic residues" evidence="1">
    <location>
        <begin position="626"/>
        <end position="646"/>
    </location>
</feature>
<feature type="compositionally biased region" description="Acidic residues" evidence="1">
    <location>
        <begin position="554"/>
        <end position="577"/>
    </location>
</feature>
<comment type="caution">
    <text evidence="2">The sequence shown here is derived from an EMBL/GenBank/DDBJ whole genome shotgun (WGS) entry which is preliminary data.</text>
</comment>
<evidence type="ECO:0000313" key="3">
    <source>
        <dbReference type="Proteomes" id="UP000436088"/>
    </source>
</evidence>
<keyword evidence="3" id="KW-1185">Reference proteome</keyword>
<organism evidence="2 3">
    <name type="scientific">Hibiscus syriacus</name>
    <name type="common">Rose of Sharon</name>
    <dbReference type="NCBI Taxonomy" id="106335"/>
    <lineage>
        <taxon>Eukaryota</taxon>
        <taxon>Viridiplantae</taxon>
        <taxon>Streptophyta</taxon>
        <taxon>Embryophyta</taxon>
        <taxon>Tracheophyta</taxon>
        <taxon>Spermatophyta</taxon>
        <taxon>Magnoliopsida</taxon>
        <taxon>eudicotyledons</taxon>
        <taxon>Gunneridae</taxon>
        <taxon>Pentapetalae</taxon>
        <taxon>rosids</taxon>
        <taxon>malvids</taxon>
        <taxon>Malvales</taxon>
        <taxon>Malvaceae</taxon>
        <taxon>Malvoideae</taxon>
        <taxon>Hibiscus</taxon>
    </lineage>
</organism>
<dbReference type="EMBL" id="VEPZ02001481">
    <property type="protein sequence ID" value="KAE8671117.1"/>
    <property type="molecule type" value="Genomic_DNA"/>
</dbReference>
<evidence type="ECO:0000256" key="1">
    <source>
        <dbReference type="SAM" id="MobiDB-lite"/>
    </source>
</evidence>
<feature type="compositionally biased region" description="Basic residues" evidence="1">
    <location>
        <begin position="190"/>
        <end position="199"/>
    </location>
</feature>
<feature type="compositionally biased region" description="Acidic residues" evidence="1">
    <location>
        <begin position="611"/>
        <end position="625"/>
    </location>
</feature>
<gene>
    <name evidence="2" type="ORF">F3Y22_tig00111993pilonHSYRG00040</name>
</gene>